<organism evidence="2 3">
    <name type="scientific">Caballeronia choica</name>
    <dbReference type="NCBI Taxonomy" id="326476"/>
    <lineage>
        <taxon>Bacteria</taxon>
        <taxon>Pseudomonadati</taxon>
        <taxon>Pseudomonadota</taxon>
        <taxon>Betaproteobacteria</taxon>
        <taxon>Burkholderiales</taxon>
        <taxon>Burkholderiaceae</taxon>
        <taxon>Caballeronia</taxon>
    </lineage>
</organism>
<comment type="caution">
    <text evidence="2">The sequence shown here is derived from an EMBL/GenBank/DDBJ whole genome shotgun (WGS) entry which is preliminary data.</text>
</comment>
<name>A0A158KKM1_9BURK</name>
<feature type="region of interest" description="Disordered" evidence="1">
    <location>
        <begin position="33"/>
        <end position="63"/>
    </location>
</feature>
<dbReference type="Proteomes" id="UP000054770">
    <property type="component" value="Unassembled WGS sequence"/>
</dbReference>
<sequence>MTHTASRLPGREKLITGSGMTLGRGFVTGVQTAASGAAPEKENAKNHTLGEGVAGGQATATQN</sequence>
<proteinExistence type="predicted"/>
<keyword evidence="3" id="KW-1185">Reference proteome</keyword>
<reference evidence="2" key="1">
    <citation type="submission" date="2016-01" db="EMBL/GenBank/DDBJ databases">
        <authorList>
            <person name="Peeters C."/>
        </authorList>
    </citation>
    <scope>NUCLEOTIDE SEQUENCE [LARGE SCALE GENOMIC DNA]</scope>
    <source>
        <strain evidence="2">LMG 22940</strain>
    </source>
</reference>
<dbReference type="AlphaFoldDB" id="A0A158KKM1"/>
<protein>
    <submittedName>
        <fullName evidence="2">Uncharacterized protein</fullName>
    </submittedName>
</protein>
<accession>A0A158KKM1</accession>
<gene>
    <name evidence="2" type="ORF">AWB68_06221</name>
</gene>
<evidence type="ECO:0000313" key="3">
    <source>
        <dbReference type="Proteomes" id="UP000054770"/>
    </source>
</evidence>
<evidence type="ECO:0000256" key="1">
    <source>
        <dbReference type="SAM" id="MobiDB-lite"/>
    </source>
</evidence>
<evidence type="ECO:0000313" key="2">
    <source>
        <dbReference type="EMBL" id="SAL81676.1"/>
    </source>
</evidence>
<dbReference type="EMBL" id="FCON02000107">
    <property type="protein sequence ID" value="SAL81676.1"/>
    <property type="molecule type" value="Genomic_DNA"/>
</dbReference>